<dbReference type="GO" id="GO:0016787">
    <property type="term" value="F:hydrolase activity"/>
    <property type="evidence" value="ECO:0007669"/>
    <property type="project" value="UniProtKB-KW"/>
</dbReference>
<comment type="caution">
    <text evidence="2">The sequence shown here is derived from an EMBL/GenBank/DDBJ whole genome shotgun (WGS) entry which is preliminary data.</text>
</comment>
<dbReference type="Gene3D" id="3.40.50.1820">
    <property type="entry name" value="alpha/beta hydrolase"/>
    <property type="match status" value="1"/>
</dbReference>
<dbReference type="EMBL" id="JAXAVX010000001">
    <property type="protein sequence ID" value="MDX8150123.1"/>
    <property type="molecule type" value="Genomic_DNA"/>
</dbReference>
<organism evidence="2 3">
    <name type="scientific">Patulibacter brassicae</name>
    <dbReference type="NCBI Taxonomy" id="1705717"/>
    <lineage>
        <taxon>Bacteria</taxon>
        <taxon>Bacillati</taxon>
        <taxon>Actinomycetota</taxon>
        <taxon>Thermoleophilia</taxon>
        <taxon>Solirubrobacterales</taxon>
        <taxon>Patulibacteraceae</taxon>
        <taxon>Patulibacter</taxon>
    </lineage>
</organism>
<dbReference type="SUPFAM" id="SSF53474">
    <property type="entry name" value="alpha/beta-Hydrolases"/>
    <property type="match status" value="1"/>
</dbReference>
<keyword evidence="2" id="KW-0378">Hydrolase</keyword>
<protein>
    <submittedName>
        <fullName evidence="2">Alpha/beta fold hydrolase</fullName>
    </submittedName>
</protein>
<sequence length="270" mass="28643">MAPLPVPPEFSALHRGGDPAGEPLVLLHGFTDTWRTWQLVLPALEARYAVVAPTLPGHAGGPALPDGVAIDALLDGFEAWMDDQGLETAHLVGNSLGGFLALALAARGRARSVVALAPAGGWAPDDPAGTRVLGEFRITHRLVSAALPFVDRVLATPEGRRRATELITVAYEHLPVDLLVHQVHGVARCAVEPLVAVALRDGWPLDLAAIDCPVRIAWGTEDRLLAWPSAAARFREGLPTADWVVLDDVGHCPQLDRPAETAQLVLGHVG</sequence>
<dbReference type="Proteomes" id="UP001277761">
    <property type="component" value="Unassembled WGS sequence"/>
</dbReference>
<dbReference type="RefSeq" id="WP_319952276.1">
    <property type="nucleotide sequence ID" value="NZ_JAXAVX010000001.1"/>
</dbReference>
<evidence type="ECO:0000259" key="1">
    <source>
        <dbReference type="Pfam" id="PF12697"/>
    </source>
</evidence>
<feature type="domain" description="AB hydrolase-1" evidence="1">
    <location>
        <begin position="24"/>
        <end position="263"/>
    </location>
</feature>
<dbReference type="PANTHER" id="PTHR43798">
    <property type="entry name" value="MONOACYLGLYCEROL LIPASE"/>
    <property type="match status" value="1"/>
</dbReference>
<dbReference type="InterPro" id="IPR029058">
    <property type="entry name" value="AB_hydrolase_fold"/>
</dbReference>
<dbReference type="InterPro" id="IPR050266">
    <property type="entry name" value="AB_hydrolase_sf"/>
</dbReference>
<dbReference type="InterPro" id="IPR000073">
    <property type="entry name" value="AB_hydrolase_1"/>
</dbReference>
<evidence type="ECO:0000313" key="2">
    <source>
        <dbReference type="EMBL" id="MDX8150123.1"/>
    </source>
</evidence>
<evidence type="ECO:0000313" key="3">
    <source>
        <dbReference type="Proteomes" id="UP001277761"/>
    </source>
</evidence>
<name>A0ABU4VGT6_9ACTN</name>
<accession>A0ABU4VGT6</accession>
<gene>
    <name evidence="2" type="ORF">SK069_00830</name>
</gene>
<dbReference type="PRINTS" id="PR00111">
    <property type="entry name" value="ABHYDROLASE"/>
</dbReference>
<dbReference type="PANTHER" id="PTHR43798:SF5">
    <property type="entry name" value="MONOACYLGLYCEROL LIPASE ABHD6"/>
    <property type="match status" value="1"/>
</dbReference>
<keyword evidence="3" id="KW-1185">Reference proteome</keyword>
<reference evidence="2 3" key="1">
    <citation type="submission" date="2023-11" db="EMBL/GenBank/DDBJ databases">
        <authorList>
            <person name="Xu M."/>
            <person name="Jiang T."/>
        </authorList>
    </citation>
    <scope>NUCLEOTIDE SEQUENCE [LARGE SCALE GENOMIC DNA]</scope>
    <source>
        <strain evidence="2 3">SD</strain>
    </source>
</reference>
<proteinExistence type="predicted"/>
<dbReference type="Pfam" id="PF12697">
    <property type="entry name" value="Abhydrolase_6"/>
    <property type="match status" value="1"/>
</dbReference>